<keyword evidence="2" id="KW-1185">Reference proteome</keyword>
<sequence length="118" mass="13155">MTGLIIIISIALIGFYVNDTWRANERARRVGRQACERAGVQLLDATVVRTGQRLVWGDRGLALQRRYRFEFSADGAGRHPGEISLEGRQLKRVTLDWPDGGREFQGLDSDDNSGGAPR</sequence>
<dbReference type="Pfam" id="PF11743">
    <property type="entry name" value="DUF3301"/>
    <property type="match status" value="1"/>
</dbReference>
<dbReference type="InterPro" id="IPR021732">
    <property type="entry name" value="DUF3301"/>
</dbReference>
<name>A0A0G3FYH7_9GAMM</name>
<accession>A0A0G3FYH7</accession>
<dbReference type="KEGG" id="tvr:TVD_00960"/>
<dbReference type="Proteomes" id="UP000064201">
    <property type="component" value="Chromosome"/>
</dbReference>
<dbReference type="AlphaFoldDB" id="A0A0G3FYH7"/>
<dbReference type="OrthoDB" id="5959530at2"/>
<dbReference type="RefSeq" id="WP_026289493.1">
    <property type="nucleotide sequence ID" value="NZ_CP011367.1"/>
</dbReference>
<evidence type="ECO:0000313" key="1">
    <source>
        <dbReference type="EMBL" id="AKJ94023.1"/>
    </source>
</evidence>
<proteinExistence type="predicted"/>
<gene>
    <name evidence="1" type="ORF">TVD_00960</name>
</gene>
<organism evidence="1 2">
    <name type="scientific">Thioalkalivibrio versutus</name>
    <dbReference type="NCBI Taxonomy" id="106634"/>
    <lineage>
        <taxon>Bacteria</taxon>
        <taxon>Pseudomonadati</taxon>
        <taxon>Pseudomonadota</taxon>
        <taxon>Gammaproteobacteria</taxon>
        <taxon>Chromatiales</taxon>
        <taxon>Ectothiorhodospiraceae</taxon>
        <taxon>Thioalkalivibrio</taxon>
    </lineage>
</organism>
<dbReference type="STRING" id="106634.TVD_00960"/>
<protein>
    <submittedName>
        <fullName evidence="1">Uncharacterized protein</fullName>
    </submittedName>
</protein>
<dbReference type="EMBL" id="CP011367">
    <property type="protein sequence ID" value="AKJ94023.1"/>
    <property type="molecule type" value="Genomic_DNA"/>
</dbReference>
<dbReference type="PATRIC" id="fig|106634.4.peg.196"/>
<reference evidence="1 2" key="1">
    <citation type="submission" date="2015-04" db="EMBL/GenBank/DDBJ databases">
        <title>Complete Sequence for the Genome of the Thioalkalivibrio versutus D301.</title>
        <authorList>
            <person name="Mu T."/>
            <person name="Zhou J."/>
            <person name="Xu X."/>
        </authorList>
    </citation>
    <scope>NUCLEOTIDE SEQUENCE [LARGE SCALE GENOMIC DNA]</scope>
    <source>
        <strain evidence="1 2">D301</strain>
    </source>
</reference>
<evidence type="ECO:0000313" key="2">
    <source>
        <dbReference type="Proteomes" id="UP000064201"/>
    </source>
</evidence>